<dbReference type="Proteomes" id="UP000583929">
    <property type="component" value="Unassembled WGS sequence"/>
</dbReference>
<proteinExistence type="inferred from homology"/>
<dbReference type="EMBL" id="JAATIQ010000004">
    <property type="protein sequence ID" value="KAF4403403.1"/>
    <property type="molecule type" value="Genomic_DNA"/>
</dbReference>
<name>A0A7J6I764_CANSA</name>
<protein>
    <submittedName>
        <fullName evidence="2">Uncharacterized protein</fullName>
    </submittedName>
</protein>
<dbReference type="PANTHER" id="PTHR31374">
    <property type="entry name" value="AUXIN-INDUCED PROTEIN-LIKE-RELATED"/>
    <property type="match status" value="1"/>
</dbReference>
<reference evidence="2 3" key="1">
    <citation type="journal article" date="2020" name="bioRxiv">
        <title>Sequence and annotation of 42 cannabis genomes reveals extensive copy number variation in cannabinoid synthesis and pathogen resistance genes.</title>
        <authorList>
            <person name="Mckernan K.J."/>
            <person name="Helbert Y."/>
            <person name="Kane L.T."/>
            <person name="Ebling H."/>
            <person name="Zhang L."/>
            <person name="Liu B."/>
            <person name="Eaton Z."/>
            <person name="Mclaughlin S."/>
            <person name="Kingan S."/>
            <person name="Baybayan P."/>
            <person name="Concepcion G."/>
            <person name="Jordan M."/>
            <person name="Riva A."/>
            <person name="Barbazuk W."/>
            <person name="Harkins T."/>
        </authorList>
    </citation>
    <scope>NUCLEOTIDE SEQUENCE [LARGE SCALE GENOMIC DNA]</scope>
    <source>
        <strain evidence="3">cv. Jamaican Lion 4</strain>
        <tissue evidence="2">Leaf</tissue>
    </source>
</reference>
<keyword evidence="3" id="KW-1185">Reference proteome</keyword>
<comment type="similarity">
    <text evidence="1">Belongs to the ARG7 family.</text>
</comment>
<comment type="caution">
    <text evidence="2">The sequence shown here is derived from an EMBL/GenBank/DDBJ whole genome shotgun (WGS) entry which is preliminary data.</text>
</comment>
<evidence type="ECO:0000313" key="2">
    <source>
        <dbReference type="EMBL" id="KAF4403403.1"/>
    </source>
</evidence>
<gene>
    <name evidence="2" type="ORF">G4B88_008049</name>
</gene>
<dbReference type="AlphaFoldDB" id="A0A7J6I764"/>
<dbReference type="Pfam" id="PF02519">
    <property type="entry name" value="Auxin_inducible"/>
    <property type="match status" value="1"/>
</dbReference>
<dbReference type="GO" id="GO:0009733">
    <property type="term" value="P:response to auxin"/>
    <property type="evidence" value="ECO:0007669"/>
    <property type="project" value="InterPro"/>
</dbReference>
<organism evidence="2 3">
    <name type="scientific">Cannabis sativa</name>
    <name type="common">Hemp</name>
    <name type="synonym">Marijuana</name>
    <dbReference type="NCBI Taxonomy" id="3483"/>
    <lineage>
        <taxon>Eukaryota</taxon>
        <taxon>Viridiplantae</taxon>
        <taxon>Streptophyta</taxon>
        <taxon>Embryophyta</taxon>
        <taxon>Tracheophyta</taxon>
        <taxon>Spermatophyta</taxon>
        <taxon>Magnoliopsida</taxon>
        <taxon>eudicotyledons</taxon>
        <taxon>Gunneridae</taxon>
        <taxon>Pentapetalae</taxon>
        <taxon>rosids</taxon>
        <taxon>fabids</taxon>
        <taxon>Rosales</taxon>
        <taxon>Cannabaceae</taxon>
        <taxon>Cannabis</taxon>
    </lineage>
</organism>
<dbReference type="InterPro" id="IPR003676">
    <property type="entry name" value="SAUR_fam"/>
</dbReference>
<accession>A0A7J6I764</accession>
<sequence>MCTRKYYGEEGTKGLLMLRLFVGKLQRRLSLLAAAAARDSDESALDEELEVATTVPEDVKEGHFAVLAVKGDEKKRFVVKLDYLTIPEFQRLLEQAEEEYGFEQSGALAVPCRPDELQKILRRHTRDESSFSKEDYTFY</sequence>
<evidence type="ECO:0000256" key="1">
    <source>
        <dbReference type="ARBA" id="ARBA00006974"/>
    </source>
</evidence>
<dbReference type="PANTHER" id="PTHR31374:SF19">
    <property type="entry name" value="F8A24.8 PROTEIN"/>
    <property type="match status" value="1"/>
</dbReference>
<evidence type="ECO:0000313" key="3">
    <source>
        <dbReference type="Proteomes" id="UP000583929"/>
    </source>
</evidence>